<reference evidence="2 3" key="1">
    <citation type="submission" date="2022-04" db="EMBL/GenBank/DDBJ databases">
        <authorList>
            <person name="Ye Y.-Q."/>
            <person name="Du Z.-J."/>
        </authorList>
    </citation>
    <scope>NUCLEOTIDE SEQUENCE [LARGE SCALE GENOMIC DNA]</scope>
    <source>
        <strain evidence="2 3">A6E488</strain>
    </source>
</reference>
<dbReference type="PANTHER" id="PTHR38731">
    <property type="entry name" value="LIPL45-RELATED LIPOPROTEIN-RELATED"/>
    <property type="match status" value="1"/>
</dbReference>
<protein>
    <submittedName>
        <fullName evidence="2">FecR family protein</fullName>
    </submittedName>
</protein>
<gene>
    <name evidence="2" type="ORF">MUB46_11015</name>
</gene>
<evidence type="ECO:0000313" key="2">
    <source>
        <dbReference type="EMBL" id="MCT8972387.1"/>
    </source>
</evidence>
<proteinExistence type="predicted"/>
<comment type="caution">
    <text evidence="2">The sequence shown here is derived from an EMBL/GenBank/DDBJ whole genome shotgun (WGS) entry which is preliminary data.</text>
</comment>
<dbReference type="EMBL" id="JALIDZ010000004">
    <property type="protein sequence ID" value="MCT8972387.1"/>
    <property type="molecule type" value="Genomic_DNA"/>
</dbReference>
<dbReference type="AlphaFoldDB" id="A0AAW5QZM2"/>
<dbReference type="RefSeq" id="WP_261615949.1">
    <property type="nucleotide sequence ID" value="NZ_JALIDZ010000004.1"/>
</dbReference>
<dbReference type="Proteomes" id="UP001320898">
    <property type="component" value="Unassembled WGS sequence"/>
</dbReference>
<accession>A0AAW5QZM2</accession>
<feature type="domain" description="FecR protein" evidence="1">
    <location>
        <begin position="49"/>
        <end position="148"/>
    </location>
</feature>
<keyword evidence="3" id="KW-1185">Reference proteome</keyword>
<dbReference type="PANTHER" id="PTHR38731:SF1">
    <property type="entry name" value="FECR PROTEIN DOMAIN-CONTAINING PROTEIN"/>
    <property type="match status" value="1"/>
</dbReference>
<evidence type="ECO:0000313" key="3">
    <source>
        <dbReference type="Proteomes" id="UP001320898"/>
    </source>
</evidence>
<dbReference type="InterPro" id="IPR006860">
    <property type="entry name" value="FecR"/>
</dbReference>
<dbReference type="Gene3D" id="2.60.120.1440">
    <property type="match status" value="1"/>
</dbReference>
<dbReference type="Pfam" id="PF04773">
    <property type="entry name" value="FecR"/>
    <property type="match status" value="1"/>
</dbReference>
<sequence>MAGVAAPAHATTESGIGTTVVTVRSVTGQLGQNERDLGVGDRVFLNELLETGSDSHAELQLDDDTKLALGPNGSLTLDDYVVGGGEGSGRVVLNVLKGAFRFITGENDKDAYRIDTPSATIGVLGTVFDLYVYDEDETLLLLLEGEVEICSRTAPGSMGGCKSLSEPNQLIYSCGEGVLTDPIKWSDSLLPDTPVTTAFPFLQDAPQIDPVKRSEYSEISDESDEARRLIAIARERCRTR</sequence>
<organism evidence="2 3">
    <name type="scientific">Microbaculum marinisediminis</name>
    <dbReference type="NCBI Taxonomy" id="2931392"/>
    <lineage>
        <taxon>Bacteria</taxon>
        <taxon>Pseudomonadati</taxon>
        <taxon>Pseudomonadota</taxon>
        <taxon>Alphaproteobacteria</taxon>
        <taxon>Hyphomicrobiales</taxon>
        <taxon>Tepidamorphaceae</taxon>
        <taxon>Microbaculum</taxon>
    </lineage>
</organism>
<evidence type="ECO:0000259" key="1">
    <source>
        <dbReference type="Pfam" id="PF04773"/>
    </source>
</evidence>
<name>A0AAW5QZM2_9HYPH</name>